<accession>A0A6M3L2F1</accession>
<organism evidence="1">
    <name type="scientific">viral metagenome</name>
    <dbReference type="NCBI Taxonomy" id="1070528"/>
    <lineage>
        <taxon>unclassified sequences</taxon>
        <taxon>metagenomes</taxon>
        <taxon>organismal metagenomes</taxon>
    </lineage>
</organism>
<gene>
    <name evidence="1" type="ORF">MM415B02963_0006</name>
</gene>
<dbReference type="EMBL" id="MT142714">
    <property type="protein sequence ID" value="QJA87538.1"/>
    <property type="molecule type" value="Genomic_DNA"/>
</dbReference>
<dbReference type="AlphaFoldDB" id="A0A6M3L2F1"/>
<name>A0A6M3L2F1_9ZZZZ</name>
<reference evidence="1" key="1">
    <citation type="submission" date="2020-03" db="EMBL/GenBank/DDBJ databases">
        <title>The deep terrestrial virosphere.</title>
        <authorList>
            <person name="Holmfeldt K."/>
            <person name="Nilsson E."/>
            <person name="Simone D."/>
            <person name="Lopez-Fernandez M."/>
            <person name="Wu X."/>
            <person name="de Brujin I."/>
            <person name="Lundin D."/>
            <person name="Andersson A."/>
            <person name="Bertilsson S."/>
            <person name="Dopson M."/>
        </authorList>
    </citation>
    <scope>NUCLEOTIDE SEQUENCE</scope>
    <source>
        <strain evidence="1">MM415B02963</strain>
    </source>
</reference>
<protein>
    <submittedName>
        <fullName evidence="1">Uncharacterized protein</fullName>
    </submittedName>
</protein>
<sequence length="58" mass="6733">MDKHGGTKLFGARVSCKLRVSTKRRPETVALFERRTVSELVREILDSYINQEYAKNCM</sequence>
<proteinExistence type="predicted"/>
<evidence type="ECO:0000313" key="1">
    <source>
        <dbReference type="EMBL" id="QJA87538.1"/>
    </source>
</evidence>